<protein>
    <submittedName>
        <fullName evidence="2">Uncharacterized protein</fullName>
    </submittedName>
</protein>
<dbReference type="InParanoid" id="A0A061EJH5"/>
<accession>A0A061EJH5</accession>
<proteinExistence type="predicted"/>
<feature type="region of interest" description="Disordered" evidence="1">
    <location>
        <begin position="73"/>
        <end position="100"/>
    </location>
</feature>
<evidence type="ECO:0000313" key="2">
    <source>
        <dbReference type="EMBL" id="EOY04557.1"/>
    </source>
</evidence>
<name>A0A061EJH5_THECC</name>
<dbReference type="Gramene" id="EOY04557">
    <property type="protein sequence ID" value="EOY04557"/>
    <property type="gene ID" value="TCM_019790"/>
</dbReference>
<dbReference type="HOGENOM" id="CLU_1725605_0_0_1"/>
<reference evidence="2 3" key="1">
    <citation type="journal article" date="2013" name="Genome Biol.">
        <title>The genome sequence of the most widely cultivated cacao type and its use to identify candidate genes regulating pod color.</title>
        <authorList>
            <person name="Motamayor J.C."/>
            <person name="Mockaitis K."/>
            <person name="Schmutz J."/>
            <person name="Haiminen N."/>
            <person name="Iii D.L."/>
            <person name="Cornejo O."/>
            <person name="Findley S.D."/>
            <person name="Zheng P."/>
            <person name="Utro F."/>
            <person name="Royaert S."/>
            <person name="Saski C."/>
            <person name="Jenkins J."/>
            <person name="Podicheti R."/>
            <person name="Zhao M."/>
            <person name="Scheffler B.E."/>
            <person name="Stack J.C."/>
            <person name="Feltus F.A."/>
            <person name="Mustiga G.M."/>
            <person name="Amores F."/>
            <person name="Phillips W."/>
            <person name="Marelli J.P."/>
            <person name="May G.D."/>
            <person name="Shapiro H."/>
            <person name="Ma J."/>
            <person name="Bustamante C.D."/>
            <person name="Schnell R.J."/>
            <person name="Main D."/>
            <person name="Gilbert D."/>
            <person name="Parida L."/>
            <person name="Kuhn D.N."/>
        </authorList>
    </citation>
    <scope>NUCLEOTIDE SEQUENCE [LARGE SCALE GENOMIC DNA]</scope>
    <source>
        <strain evidence="3">cv. Matina 1-6</strain>
    </source>
</reference>
<evidence type="ECO:0000313" key="3">
    <source>
        <dbReference type="Proteomes" id="UP000026915"/>
    </source>
</evidence>
<organism evidence="2 3">
    <name type="scientific">Theobroma cacao</name>
    <name type="common">Cacao</name>
    <name type="synonym">Cocoa</name>
    <dbReference type="NCBI Taxonomy" id="3641"/>
    <lineage>
        <taxon>Eukaryota</taxon>
        <taxon>Viridiplantae</taxon>
        <taxon>Streptophyta</taxon>
        <taxon>Embryophyta</taxon>
        <taxon>Tracheophyta</taxon>
        <taxon>Spermatophyta</taxon>
        <taxon>Magnoliopsida</taxon>
        <taxon>eudicotyledons</taxon>
        <taxon>Gunneridae</taxon>
        <taxon>Pentapetalae</taxon>
        <taxon>rosids</taxon>
        <taxon>malvids</taxon>
        <taxon>Malvales</taxon>
        <taxon>Malvaceae</taxon>
        <taxon>Byttnerioideae</taxon>
        <taxon>Theobroma</taxon>
    </lineage>
</organism>
<gene>
    <name evidence="2" type="ORF">TCM_019790</name>
</gene>
<keyword evidence="3" id="KW-1185">Reference proteome</keyword>
<dbReference type="EMBL" id="CM001882">
    <property type="protein sequence ID" value="EOY04557.1"/>
    <property type="molecule type" value="Genomic_DNA"/>
</dbReference>
<evidence type="ECO:0000256" key="1">
    <source>
        <dbReference type="SAM" id="MobiDB-lite"/>
    </source>
</evidence>
<dbReference type="Proteomes" id="UP000026915">
    <property type="component" value="Chromosome 4"/>
</dbReference>
<dbReference type="AlphaFoldDB" id="A0A061EJH5"/>
<sequence>MTAVTSIRKGMLDGIYDTIQAIRQFELTNTADNKSGYESIDVEPSEKDASLLVRRHYELDILSSIVHQVREVSGTGTESRRTIHSSKRTESDQNSMNRDAGGFWKKRGVSALQVAAEQTKREMELMFAANALIHHFEGIHARNPDGRNIIRI</sequence>